<gene>
    <name evidence="3" type="ORF">PSON_ATCC_30995.1.T0760090</name>
</gene>
<reference evidence="3" key="1">
    <citation type="submission" date="2021-01" db="EMBL/GenBank/DDBJ databases">
        <authorList>
            <consortium name="Genoscope - CEA"/>
            <person name="William W."/>
        </authorList>
    </citation>
    <scope>NUCLEOTIDE SEQUENCE</scope>
</reference>
<evidence type="ECO:0000259" key="2">
    <source>
        <dbReference type="Pfam" id="PF01764"/>
    </source>
</evidence>
<dbReference type="PANTHER" id="PTHR45856">
    <property type="entry name" value="ALPHA/BETA-HYDROLASES SUPERFAMILY PROTEIN"/>
    <property type="match status" value="1"/>
</dbReference>
<feature type="domain" description="Fungal lipase-type" evidence="2">
    <location>
        <begin position="81"/>
        <end position="209"/>
    </location>
</feature>
<protein>
    <recommendedName>
        <fullName evidence="2">Fungal lipase-type domain-containing protein</fullName>
    </recommendedName>
</protein>
<dbReference type="InterPro" id="IPR002921">
    <property type="entry name" value="Fungal_lipase-type"/>
</dbReference>
<dbReference type="CDD" id="cd00519">
    <property type="entry name" value="Lipase_3"/>
    <property type="match status" value="1"/>
</dbReference>
<evidence type="ECO:0000313" key="4">
    <source>
        <dbReference type="Proteomes" id="UP000692954"/>
    </source>
</evidence>
<organism evidence="3 4">
    <name type="scientific">Paramecium sonneborni</name>
    <dbReference type="NCBI Taxonomy" id="65129"/>
    <lineage>
        <taxon>Eukaryota</taxon>
        <taxon>Sar</taxon>
        <taxon>Alveolata</taxon>
        <taxon>Ciliophora</taxon>
        <taxon>Intramacronucleata</taxon>
        <taxon>Oligohymenophorea</taxon>
        <taxon>Peniculida</taxon>
        <taxon>Parameciidae</taxon>
        <taxon>Paramecium</taxon>
    </lineage>
</organism>
<dbReference type="InterPro" id="IPR051218">
    <property type="entry name" value="Sec_MonoDiacylglyc_Lipase"/>
</dbReference>
<proteinExistence type="predicted"/>
<evidence type="ECO:0000256" key="1">
    <source>
        <dbReference type="SAM" id="SignalP"/>
    </source>
</evidence>
<keyword evidence="4" id="KW-1185">Reference proteome</keyword>
<dbReference type="AlphaFoldDB" id="A0A8S1PFJ9"/>
<feature type="chain" id="PRO_5035948533" description="Fungal lipase-type domain-containing protein" evidence="1">
    <location>
        <begin position="22"/>
        <end position="271"/>
    </location>
</feature>
<evidence type="ECO:0000313" key="3">
    <source>
        <dbReference type="EMBL" id="CAD8101621.1"/>
    </source>
</evidence>
<dbReference type="GO" id="GO:0006629">
    <property type="term" value="P:lipid metabolic process"/>
    <property type="evidence" value="ECO:0007669"/>
    <property type="project" value="InterPro"/>
</dbReference>
<dbReference type="Pfam" id="PF01764">
    <property type="entry name" value="Lipase_3"/>
    <property type="match status" value="1"/>
</dbReference>
<comment type="caution">
    <text evidence="3">The sequence shown here is derived from an EMBL/GenBank/DDBJ whole genome shotgun (WGS) entry which is preliminary data.</text>
</comment>
<accession>A0A8S1PFJ9</accession>
<dbReference type="Proteomes" id="UP000692954">
    <property type="component" value="Unassembled WGS sequence"/>
</dbReference>
<name>A0A8S1PFJ9_9CILI</name>
<dbReference type="EMBL" id="CAJJDN010000076">
    <property type="protein sequence ID" value="CAD8101621.1"/>
    <property type="molecule type" value="Genomic_DNA"/>
</dbReference>
<dbReference type="PANTHER" id="PTHR45856:SF25">
    <property type="entry name" value="FUNGAL LIPASE-LIKE DOMAIN-CONTAINING PROTEIN"/>
    <property type="match status" value="1"/>
</dbReference>
<sequence length="271" mass="30602">MKILFVLLGIASAFNYDPALANQLTAFSFAAYCNLEDILNWNVGTISEQYPNLSRIQIFENTELETRGYIAYNQHSQAITVVFRGSQNLKNFIADIDAKKIEFNPICKCQVHEGFFAAYTSLKIHLDVLLGEYRIKYPYAKYHITGHSLGGAMATLFASELSMIGIKVTLVTVGSPRVGDSDFYDWFSTLKVTHSRLTNKKDVAPHLPPGKYDFEHVNTEIWYKDGINYIVCQEVKGEDHSCSASVQYPNLNDHLTYLGWSSNSCHSQMIV</sequence>
<dbReference type="OrthoDB" id="345705at2759"/>
<keyword evidence="1" id="KW-0732">Signal</keyword>
<feature type="signal peptide" evidence="1">
    <location>
        <begin position="1"/>
        <end position="21"/>
    </location>
</feature>